<organism evidence="2 3">
    <name type="scientific">Saccharolobus caldissimus</name>
    <dbReference type="NCBI Taxonomy" id="1702097"/>
    <lineage>
        <taxon>Archaea</taxon>
        <taxon>Thermoproteota</taxon>
        <taxon>Thermoprotei</taxon>
        <taxon>Sulfolobales</taxon>
        <taxon>Sulfolobaceae</taxon>
        <taxon>Saccharolobus</taxon>
    </lineage>
</organism>
<evidence type="ECO:0000313" key="3">
    <source>
        <dbReference type="Proteomes" id="UP001319921"/>
    </source>
</evidence>
<evidence type="ECO:0000313" key="2">
    <source>
        <dbReference type="EMBL" id="BDB97719.1"/>
    </source>
</evidence>
<reference evidence="2 3" key="1">
    <citation type="journal article" date="2022" name="Microbiol. Resour. Announc.">
        <title>Complete Genome Sequence of the Hyperthermophilic and Acidophilic Archaeon Saccharolobus caldissimus Strain HS-3T.</title>
        <authorList>
            <person name="Sakai H.D."/>
            <person name="Kurosawa N."/>
        </authorList>
    </citation>
    <scope>NUCLEOTIDE SEQUENCE [LARGE SCALE GENOMIC DNA]</scope>
    <source>
        <strain evidence="2 3">JCM32116</strain>
    </source>
</reference>
<name>A0AAQ4CPI8_9CREN</name>
<dbReference type="KEGG" id="scas:SACC_07360"/>
<protein>
    <submittedName>
        <fullName evidence="2">Uncharacterized protein</fullName>
    </submittedName>
</protein>
<gene>
    <name evidence="2" type="ORF">SACC_07360</name>
</gene>
<proteinExistence type="predicted"/>
<accession>A0AAQ4CPI8</accession>
<sequence length="62" mass="6706">MISTQIPKSYVKRTSVFYTLGEGIVISADIQSESNWSVLSECTSPTLSPDSVSNKKNALAPK</sequence>
<dbReference type="EMBL" id="AP025226">
    <property type="protein sequence ID" value="BDB97719.1"/>
    <property type="molecule type" value="Genomic_DNA"/>
</dbReference>
<feature type="compositionally biased region" description="Polar residues" evidence="1">
    <location>
        <begin position="43"/>
        <end position="56"/>
    </location>
</feature>
<feature type="region of interest" description="Disordered" evidence="1">
    <location>
        <begin position="43"/>
        <end position="62"/>
    </location>
</feature>
<dbReference type="Proteomes" id="UP001319921">
    <property type="component" value="Chromosome"/>
</dbReference>
<evidence type="ECO:0000256" key="1">
    <source>
        <dbReference type="SAM" id="MobiDB-lite"/>
    </source>
</evidence>
<dbReference type="AlphaFoldDB" id="A0AAQ4CPI8"/>
<keyword evidence="3" id="KW-1185">Reference proteome</keyword>